<accession>A0ABD5JDN0</accession>
<sequence length="180" mass="19314">MGSARPATPARFAKRCRGRTSRRTRRGTAGPADDPTLTWRLLTDLPLRAYVAPGHRWATEGRHANTITELVTENLLLLPREHPARVILDRAVSQAGLAYASPTPCRFGAGLPFINSSVCVGPLVRSLGGADLSWLIGLVVGAVGYYACTKLCPGHRPRPVAPPREHATLAGTDPAPADRR</sequence>
<evidence type="ECO:0000259" key="2">
    <source>
        <dbReference type="Pfam" id="PF03466"/>
    </source>
</evidence>
<dbReference type="Gene3D" id="3.40.190.290">
    <property type="match status" value="1"/>
</dbReference>
<dbReference type="RefSeq" id="WP_284703313.1">
    <property type="nucleotide sequence ID" value="NZ_JBEYSQ010000006.1"/>
</dbReference>
<evidence type="ECO:0000313" key="4">
    <source>
        <dbReference type="Proteomes" id="UP001354649"/>
    </source>
</evidence>
<feature type="compositionally biased region" description="Basic residues" evidence="1">
    <location>
        <begin position="12"/>
        <end position="26"/>
    </location>
</feature>
<organism evidence="3 4">
    <name type="scientific">Streptomyces antimycoticus</name>
    <dbReference type="NCBI Taxonomy" id="68175"/>
    <lineage>
        <taxon>Bacteria</taxon>
        <taxon>Bacillati</taxon>
        <taxon>Actinomycetota</taxon>
        <taxon>Actinomycetes</taxon>
        <taxon>Kitasatosporales</taxon>
        <taxon>Streptomycetaceae</taxon>
        <taxon>Streptomyces</taxon>
        <taxon>Streptomyces violaceusniger group</taxon>
    </lineage>
</organism>
<dbReference type="Proteomes" id="UP001354649">
    <property type="component" value="Unassembled WGS sequence"/>
</dbReference>
<evidence type="ECO:0000313" key="3">
    <source>
        <dbReference type="EMBL" id="MEE4585887.1"/>
    </source>
</evidence>
<proteinExistence type="predicted"/>
<dbReference type="Pfam" id="PF03466">
    <property type="entry name" value="LysR_substrate"/>
    <property type="match status" value="1"/>
</dbReference>
<dbReference type="InterPro" id="IPR005119">
    <property type="entry name" value="LysR_subst-bd"/>
</dbReference>
<reference evidence="3 4" key="1">
    <citation type="submission" date="2023-11" db="EMBL/GenBank/DDBJ databases">
        <title>30 novel species of actinomycetes from the DSMZ collection.</title>
        <authorList>
            <person name="Nouioui I."/>
        </authorList>
    </citation>
    <scope>NUCLEOTIDE SEQUENCE [LARGE SCALE GENOMIC DNA]</scope>
    <source>
        <strain evidence="3 4">DSM 41602</strain>
    </source>
</reference>
<protein>
    <submittedName>
        <fullName evidence="3">LysR family transcriptional regulator substrate-binding protein</fullName>
    </submittedName>
</protein>
<comment type="caution">
    <text evidence="3">The sequence shown here is derived from an EMBL/GenBank/DDBJ whole genome shotgun (WGS) entry which is preliminary data.</text>
</comment>
<feature type="region of interest" description="Disordered" evidence="1">
    <location>
        <begin position="1"/>
        <end position="34"/>
    </location>
</feature>
<evidence type="ECO:0000256" key="1">
    <source>
        <dbReference type="SAM" id="MobiDB-lite"/>
    </source>
</evidence>
<dbReference type="CDD" id="cd05466">
    <property type="entry name" value="PBP2_LTTR_substrate"/>
    <property type="match status" value="1"/>
</dbReference>
<dbReference type="EMBL" id="JAZBJQ010000015">
    <property type="protein sequence ID" value="MEE4585887.1"/>
    <property type="molecule type" value="Genomic_DNA"/>
</dbReference>
<dbReference type="SUPFAM" id="SSF53850">
    <property type="entry name" value="Periplasmic binding protein-like II"/>
    <property type="match status" value="1"/>
</dbReference>
<feature type="domain" description="LysR substrate-binding" evidence="2">
    <location>
        <begin position="29"/>
        <end position="99"/>
    </location>
</feature>
<feature type="region of interest" description="Disordered" evidence="1">
    <location>
        <begin position="157"/>
        <end position="180"/>
    </location>
</feature>
<dbReference type="AlphaFoldDB" id="A0ABD5JDN0"/>
<gene>
    <name evidence="3" type="ORF">V2K49_22435</name>
</gene>
<name>A0ABD5JDN0_9ACTN</name>